<evidence type="ECO:0000313" key="1">
    <source>
        <dbReference type="EMBL" id="CEG09472.1"/>
    </source>
</evidence>
<name>A0A090MTF4_AFIFE</name>
<comment type="caution">
    <text evidence="1">The sequence shown here is derived from an EMBL/GenBank/DDBJ whole genome shotgun (WGS) entry which is preliminary data.</text>
</comment>
<accession>A0A090MTF4</accession>
<dbReference type="EMBL" id="CCAZ020000002">
    <property type="protein sequence ID" value="CEG09472.1"/>
    <property type="molecule type" value="Genomic_DNA"/>
</dbReference>
<evidence type="ECO:0000313" key="2">
    <source>
        <dbReference type="Proteomes" id="UP000035762"/>
    </source>
</evidence>
<gene>
    <name evidence="1" type="ORF">BN961_02898</name>
</gene>
<keyword evidence="2" id="KW-1185">Reference proteome</keyword>
<reference evidence="1 2" key="1">
    <citation type="journal article" date="2014" name="Genome Announc.">
        <title>Genome Sequence of Afipia felis Strain 76713, Isolated in Hospital Water Using an Amoeba Co-Culture Procedure.</title>
        <authorList>
            <person name="Benamar S."/>
            <person name="La Scola B."/>
            <person name="Croce O."/>
        </authorList>
    </citation>
    <scope>NUCLEOTIDE SEQUENCE [LARGE SCALE GENOMIC DNA]</scope>
    <source>
        <strain evidence="1 2">76713</strain>
    </source>
</reference>
<sequence length="248" mass="27927">MAPRGASAKYINEIIALVRGGMTGAEACAAKSDYPNYRSLSEWATKNGRMDELRAAWRDREKTSGARMKTNLTYSEEQYDAAIELLTRNPRKSIRQQATALSVDLPDRKLVYSRARKDPEFAARFAAAKKAIRSVISRHTPRAPKPVYRSNLLRRALLAHPLYRAANRAVPRGKDYSEDVVQEIVLTVLEGELSPDDIAARGNAFGFKRLRIPGGIMSLDEPTFVRNRESGRTMLVDTISYDNEIVYY</sequence>
<organism evidence="1 2">
    <name type="scientific">Afipia felis</name>
    <name type="common">Cat scratch disease bacillus</name>
    <dbReference type="NCBI Taxonomy" id="1035"/>
    <lineage>
        <taxon>Bacteria</taxon>
        <taxon>Pseudomonadati</taxon>
        <taxon>Pseudomonadota</taxon>
        <taxon>Alphaproteobacteria</taxon>
        <taxon>Hyphomicrobiales</taxon>
        <taxon>Nitrobacteraceae</taxon>
        <taxon>Afipia</taxon>
    </lineage>
</organism>
<protein>
    <submittedName>
        <fullName evidence="1">Uncharacterized protein</fullName>
    </submittedName>
</protein>
<dbReference type="Proteomes" id="UP000035762">
    <property type="component" value="Unassembled WGS sequence"/>
</dbReference>
<dbReference type="STRING" id="1035.BN961_02898"/>
<proteinExistence type="predicted"/>
<dbReference type="AlphaFoldDB" id="A0A090MTF4"/>